<proteinExistence type="predicted"/>
<reference evidence="2" key="2">
    <citation type="journal article" date="2017" name="J. Anim. Genet.">
        <title>Multiple reference genome sequences of hot pepper reveal the massive evolution of plant disease resistance genes by retroduplication.</title>
        <authorList>
            <person name="Kim S."/>
            <person name="Park J."/>
            <person name="Yeom S.-I."/>
            <person name="Kim Y.-M."/>
            <person name="Seo E."/>
            <person name="Kim K.-T."/>
            <person name="Kim M.-S."/>
            <person name="Lee J.M."/>
            <person name="Cheong K."/>
            <person name="Shin H.-S."/>
            <person name="Kim S.-B."/>
            <person name="Han K."/>
            <person name="Lee J."/>
            <person name="Park M."/>
            <person name="Lee H.-A."/>
            <person name="Lee H.-Y."/>
            <person name="Lee Y."/>
            <person name="Oh S."/>
            <person name="Lee J.H."/>
            <person name="Choi E."/>
            <person name="Choi E."/>
            <person name="Lee S.E."/>
            <person name="Jeon J."/>
            <person name="Kim H."/>
            <person name="Choi G."/>
            <person name="Song H."/>
            <person name="Lee J."/>
            <person name="Lee S.-C."/>
            <person name="Kwon J.-K."/>
            <person name="Lee H.-Y."/>
            <person name="Koo N."/>
            <person name="Hong Y."/>
            <person name="Kim R.W."/>
            <person name="Kang W.-H."/>
            <person name="Huh J.H."/>
            <person name="Kang B.-C."/>
            <person name="Yang T.-J."/>
            <person name="Lee Y.-H."/>
            <person name="Bennetzen J.L."/>
            <person name="Choi D."/>
        </authorList>
    </citation>
    <scope>NUCLEOTIDE SEQUENCE [LARGE SCALE GENOMIC DNA]</scope>
    <source>
        <strain evidence="2">cv. PBC81</strain>
    </source>
</reference>
<comment type="caution">
    <text evidence="1">The sequence shown here is derived from an EMBL/GenBank/DDBJ whole genome shotgun (WGS) entry which is preliminary data.</text>
</comment>
<dbReference type="OrthoDB" id="1660458at2759"/>
<dbReference type="EMBL" id="MLFT02000008">
    <property type="protein sequence ID" value="PHT40304.1"/>
    <property type="molecule type" value="Genomic_DNA"/>
</dbReference>
<organism evidence="1 2">
    <name type="scientific">Capsicum baccatum</name>
    <name type="common">Peruvian pepper</name>
    <dbReference type="NCBI Taxonomy" id="33114"/>
    <lineage>
        <taxon>Eukaryota</taxon>
        <taxon>Viridiplantae</taxon>
        <taxon>Streptophyta</taxon>
        <taxon>Embryophyta</taxon>
        <taxon>Tracheophyta</taxon>
        <taxon>Spermatophyta</taxon>
        <taxon>Magnoliopsida</taxon>
        <taxon>eudicotyledons</taxon>
        <taxon>Gunneridae</taxon>
        <taxon>Pentapetalae</taxon>
        <taxon>asterids</taxon>
        <taxon>lamiids</taxon>
        <taxon>Solanales</taxon>
        <taxon>Solanaceae</taxon>
        <taxon>Solanoideae</taxon>
        <taxon>Capsiceae</taxon>
        <taxon>Capsicum</taxon>
    </lineage>
</organism>
<protein>
    <submittedName>
        <fullName evidence="1">Uncharacterized protein</fullName>
    </submittedName>
</protein>
<accession>A0A2G2W513</accession>
<keyword evidence="2" id="KW-1185">Reference proteome</keyword>
<dbReference type="PANTHER" id="PTHR35505:SF1">
    <property type="entry name" value="SNF2 DOMAIN PROTEIN"/>
    <property type="match status" value="1"/>
</dbReference>
<sequence>MRSQVQFPTETNTERFLPFVLALVDRVIWYLLLVGGGRYLVELVESSEDAIVLQKLLYDAVILVDHSFLSSGRWFQQPESYFRNLVLLWSLVADNAILFARVCDQDTLTAYVKAFSESQLPSELLKWVSIHALSEENLSNPKLMTPKALISMSFICSMPRQKFAFQGQIAFSLKFSPEAGLLKREHREGKCIGDEEMDTSLDKTFFDAYVCTDKLPTDGGRKRKDRVKDTDIRGGTLIKLLKYNVVHESPNREKFLPFSDEDMEVMG</sequence>
<reference evidence="1 2" key="1">
    <citation type="journal article" date="2017" name="Genome Biol.">
        <title>New reference genome sequences of hot pepper reveal the massive evolution of plant disease-resistance genes by retroduplication.</title>
        <authorList>
            <person name="Kim S."/>
            <person name="Park J."/>
            <person name="Yeom S.I."/>
            <person name="Kim Y.M."/>
            <person name="Seo E."/>
            <person name="Kim K.T."/>
            <person name="Kim M.S."/>
            <person name="Lee J.M."/>
            <person name="Cheong K."/>
            <person name="Shin H.S."/>
            <person name="Kim S.B."/>
            <person name="Han K."/>
            <person name="Lee J."/>
            <person name="Park M."/>
            <person name="Lee H.A."/>
            <person name="Lee H.Y."/>
            <person name="Lee Y."/>
            <person name="Oh S."/>
            <person name="Lee J.H."/>
            <person name="Choi E."/>
            <person name="Choi E."/>
            <person name="Lee S.E."/>
            <person name="Jeon J."/>
            <person name="Kim H."/>
            <person name="Choi G."/>
            <person name="Song H."/>
            <person name="Lee J."/>
            <person name="Lee S.C."/>
            <person name="Kwon J.K."/>
            <person name="Lee H.Y."/>
            <person name="Koo N."/>
            <person name="Hong Y."/>
            <person name="Kim R.W."/>
            <person name="Kang W.H."/>
            <person name="Huh J.H."/>
            <person name="Kang B.C."/>
            <person name="Yang T.J."/>
            <person name="Lee Y.H."/>
            <person name="Bennetzen J.L."/>
            <person name="Choi D."/>
        </authorList>
    </citation>
    <scope>NUCLEOTIDE SEQUENCE [LARGE SCALE GENOMIC DNA]</scope>
    <source>
        <strain evidence="2">cv. PBC81</strain>
    </source>
</reference>
<evidence type="ECO:0000313" key="2">
    <source>
        <dbReference type="Proteomes" id="UP000224567"/>
    </source>
</evidence>
<gene>
    <name evidence="1" type="ORF">CQW23_19158</name>
</gene>
<dbReference type="AlphaFoldDB" id="A0A2G2W513"/>
<dbReference type="STRING" id="33114.A0A2G2W513"/>
<name>A0A2G2W513_CAPBA</name>
<evidence type="ECO:0000313" key="1">
    <source>
        <dbReference type="EMBL" id="PHT40304.1"/>
    </source>
</evidence>
<dbReference type="Proteomes" id="UP000224567">
    <property type="component" value="Unassembled WGS sequence"/>
</dbReference>
<dbReference type="PANTHER" id="PTHR35505">
    <property type="entry name" value="OS01G0600300 PROTEIN"/>
    <property type="match status" value="1"/>
</dbReference>